<dbReference type="GO" id="GO:0140662">
    <property type="term" value="F:ATP-dependent protein folding chaperone"/>
    <property type="evidence" value="ECO:0007669"/>
    <property type="project" value="InterPro"/>
</dbReference>
<evidence type="ECO:0000256" key="16">
    <source>
        <dbReference type="ARBA" id="ARBA00076190"/>
    </source>
</evidence>
<keyword evidence="10" id="KW-0496">Mitochondrion</keyword>
<evidence type="ECO:0000256" key="11">
    <source>
        <dbReference type="ARBA" id="ARBA00023136"/>
    </source>
</evidence>
<feature type="binding site" evidence="18">
    <location>
        <position position="398"/>
    </location>
    <ligand>
        <name>ATP</name>
        <dbReference type="ChEBI" id="CHEBI:30616"/>
    </ligand>
</feature>
<keyword evidence="7 18" id="KW-0067">ATP-binding</keyword>
<dbReference type="GO" id="GO:0016887">
    <property type="term" value="F:ATP hydrolysis activity"/>
    <property type="evidence" value="ECO:0007669"/>
    <property type="project" value="InterPro"/>
</dbReference>
<evidence type="ECO:0000256" key="4">
    <source>
        <dbReference type="ARBA" id="ARBA00022553"/>
    </source>
</evidence>
<dbReference type="InterPro" id="IPR020568">
    <property type="entry name" value="Ribosomal_Su5_D2-typ_SF"/>
</dbReference>
<evidence type="ECO:0000256" key="6">
    <source>
        <dbReference type="ARBA" id="ARBA00022792"/>
    </source>
</evidence>
<feature type="binding site" evidence="18">
    <location>
        <position position="104"/>
    </location>
    <ligand>
        <name>ATP</name>
        <dbReference type="ChEBI" id="CHEBI:30616"/>
    </ligand>
</feature>
<dbReference type="GO" id="GO:0019901">
    <property type="term" value="F:protein kinase binding"/>
    <property type="evidence" value="ECO:0007669"/>
    <property type="project" value="UniProtKB-ARBA"/>
</dbReference>
<dbReference type="AlphaFoldDB" id="A0A7M7RA97"/>
<dbReference type="PIRSF" id="PIRSF002583">
    <property type="entry name" value="Hsp90"/>
    <property type="match status" value="1"/>
</dbReference>
<comment type="subcellular location">
    <subcellularLocation>
        <location evidence="1">Mitochondrion inner membrane</location>
    </subcellularLocation>
    <subcellularLocation>
        <location evidence="2">Mitochondrion matrix</location>
    </subcellularLocation>
</comment>
<gene>
    <name evidence="21" type="primary">LOC550968</name>
</gene>
<protein>
    <recommendedName>
        <fullName evidence="15">Heat shock protein 75 kDa, mitochondrial</fullName>
    </recommendedName>
    <alternativeName>
        <fullName evidence="17">TNFR-associated protein 1</fullName>
    </alternativeName>
    <alternativeName>
        <fullName evidence="16">Tumor necrosis factor type 1 receptor-associated protein</fullName>
    </alternativeName>
</protein>
<dbReference type="CDD" id="cd16927">
    <property type="entry name" value="HATPase_Hsp90-like"/>
    <property type="match status" value="1"/>
</dbReference>
<dbReference type="Gene3D" id="3.40.50.11260">
    <property type="match status" value="1"/>
</dbReference>
<proteinExistence type="inferred from homology"/>
<evidence type="ECO:0000256" key="2">
    <source>
        <dbReference type="ARBA" id="ARBA00004305"/>
    </source>
</evidence>
<sequence>MATVHKLRLAIKFGKNLSRPLSRSFERKILEKQCQRLLAINTNILAQNFSSQTATQTTELHNIIKDVEKSTEEGVKHEFRSETQMLLQIVAKSLYSNKEVFLRELISNASDALEKLRYIRLSDSKAAEVIGDRSLEIHIGTDKQNRTLVIQDTGIGMTREELISNLGTIARSGSRAFIEKLKEKQNIGDSSNIIGQFGVGFYSAFMVADKVEVFTKSFAKDAEDLYWVSDGSNTFNISKAEEVQPGTKIVIHLNMECRQFSDEDTINRLITKYSNFINSPIYVNGKRINTVQPLWMLDPKDITPLQHKEFYRFIGNFFDSPRFILQYSTDVPLNIRAILYFPEQKPPLFDFSKNETSGISLYSRKVLIKNKVENILPNWMRFIVGVVDSEDIPLNLSRELLQNSTLIGKLRNVLTTRILKFLNEKSQKQIEDYNKFYKDYNIFLKEGIVSTDVQEEKEAIANLLRFESSATASGESISLEDYSKRMPSDQKKIYYLLAPSRQLAEQSPYYESLKKRNVEVLFCYEAYDDVIFLNLKKFKTYPLVSVEENLCESDSKSDSPHIINQGEINNLMSYMRKVLSGKAHDIKITTRLESHPCIVTVQEMATARHFARMQTRQFGDEMLYSLLRPCFEINPNHSLIKKLCELINSNTKLADLLIKQLFTNSMVEAGLIDNPRVLLASMNELLTLALEKK</sequence>
<feature type="binding site" evidence="18">
    <location>
        <begin position="196"/>
        <end position="201"/>
    </location>
    <ligand>
        <name>ATP</name>
        <dbReference type="ChEBI" id="CHEBI:30616"/>
    </ligand>
</feature>
<reference evidence="21" key="2">
    <citation type="submission" date="2025-04" db="UniProtKB">
        <authorList>
            <consortium name="RefSeq"/>
        </authorList>
    </citation>
    <scope>IDENTIFICATION</scope>
    <source>
        <strain evidence="21">DH4</strain>
        <tissue evidence="21">Whole body</tissue>
    </source>
</reference>
<evidence type="ECO:0000256" key="17">
    <source>
        <dbReference type="ARBA" id="ARBA00080766"/>
    </source>
</evidence>
<dbReference type="GO" id="GO:0051082">
    <property type="term" value="F:unfolded protein binding"/>
    <property type="evidence" value="ECO:0007669"/>
    <property type="project" value="InterPro"/>
</dbReference>
<dbReference type="Gene3D" id="3.30.565.10">
    <property type="entry name" value="Histidine kinase-like ATPase, C-terminal domain"/>
    <property type="match status" value="1"/>
</dbReference>
<keyword evidence="8" id="KW-0809">Transit peptide</keyword>
<dbReference type="GO" id="GO:0005759">
    <property type="term" value="C:mitochondrial matrix"/>
    <property type="evidence" value="ECO:0007669"/>
    <property type="project" value="UniProtKB-SubCell"/>
</dbReference>
<evidence type="ECO:0000256" key="9">
    <source>
        <dbReference type="ARBA" id="ARBA00022990"/>
    </source>
</evidence>
<comment type="similarity">
    <text evidence="3">Belongs to the heat shock protein 90 family.</text>
</comment>
<dbReference type="InterPro" id="IPR036890">
    <property type="entry name" value="HATPase_C_sf"/>
</dbReference>
<evidence type="ECO:0000256" key="10">
    <source>
        <dbReference type="ARBA" id="ARBA00023128"/>
    </source>
</evidence>
<evidence type="ECO:0000256" key="13">
    <source>
        <dbReference type="ARBA" id="ARBA00057498"/>
    </source>
</evidence>
<dbReference type="InterPro" id="IPR037196">
    <property type="entry name" value="HSP90_C"/>
</dbReference>
<dbReference type="SUPFAM" id="SSF54211">
    <property type="entry name" value="Ribosomal protein S5 domain 2-like"/>
    <property type="match status" value="1"/>
</dbReference>
<comment type="function">
    <text evidence="13">Chaperone that expresses an ATPase activity. Involved in maintaining mitochondrial function and polarization, downstream of PINK1 and mitochondrial complex I. Is a negative regulator of mitochondrial respiration able to modulate the balance between oxidative phosphorylation and aerobic glycolysis. The impact of TRAP1 on mitochondrial respiration is probably mediated by modulation of mitochondrial SRC and inhibition of SDHA.</text>
</comment>
<dbReference type="GO" id="GO:0005743">
    <property type="term" value="C:mitochondrial inner membrane"/>
    <property type="evidence" value="ECO:0007669"/>
    <property type="project" value="UniProtKB-SubCell"/>
</dbReference>
<keyword evidence="4" id="KW-0597">Phosphoprotein</keyword>
<accession>A0A8B9B3P7</accession>
<dbReference type="FunFam" id="1.20.120.790:FF:000004">
    <property type="entry name" value="Heat shock protein 75 kDa"/>
    <property type="match status" value="1"/>
</dbReference>
<evidence type="ECO:0000313" key="21">
    <source>
        <dbReference type="RefSeq" id="XP_623366.2"/>
    </source>
</evidence>
<evidence type="ECO:0000256" key="7">
    <source>
        <dbReference type="ARBA" id="ARBA00022840"/>
    </source>
</evidence>
<dbReference type="InterPro" id="IPR001404">
    <property type="entry name" value="Hsp90_fam"/>
</dbReference>
<evidence type="ECO:0000256" key="8">
    <source>
        <dbReference type="ARBA" id="ARBA00022946"/>
    </source>
</evidence>
<keyword evidence="21" id="KW-0346">Stress response</keyword>
<dbReference type="OrthoDB" id="28737at2759"/>
<dbReference type="Proteomes" id="UP000005203">
    <property type="component" value="Linkage group LG6"/>
</dbReference>
<feature type="binding site" evidence="18">
    <location>
        <begin position="172"/>
        <end position="173"/>
    </location>
    <ligand>
        <name>ATP</name>
        <dbReference type="ChEBI" id="CHEBI:30616"/>
    </ligand>
</feature>
<comment type="subunit">
    <text evidence="14">Binds to the intracellular domain of tumor necrosis factor type 1 receptor. Binds to RB1. Interacts with SRC. Interacts with SDHA.</text>
</comment>
<organism evidence="19">
    <name type="scientific">Apis mellifera</name>
    <name type="common">Honeybee</name>
    <dbReference type="NCBI Taxonomy" id="7460"/>
    <lineage>
        <taxon>Eukaryota</taxon>
        <taxon>Metazoa</taxon>
        <taxon>Ecdysozoa</taxon>
        <taxon>Arthropoda</taxon>
        <taxon>Hexapoda</taxon>
        <taxon>Insecta</taxon>
        <taxon>Pterygota</taxon>
        <taxon>Neoptera</taxon>
        <taxon>Endopterygota</taxon>
        <taxon>Hymenoptera</taxon>
        <taxon>Apocrita</taxon>
        <taxon>Aculeata</taxon>
        <taxon>Apoidea</taxon>
        <taxon>Anthophila</taxon>
        <taxon>Apidae</taxon>
        <taxon>Apis</taxon>
    </lineage>
</organism>
<dbReference type="RefSeq" id="XP_623366.2">
    <property type="nucleotide sequence ID" value="XM_623363.5"/>
</dbReference>
<dbReference type="PROSITE" id="PS00298">
    <property type="entry name" value="HSP90"/>
    <property type="match status" value="1"/>
</dbReference>
<dbReference type="Gene3D" id="3.30.230.80">
    <property type="match status" value="1"/>
</dbReference>
<feature type="binding site" evidence="18">
    <location>
        <position position="165"/>
    </location>
    <ligand>
        <name>ATP</name>
        <dbReference type="ChEBI" id="CHEBI:30616"/>
    </ligand>
</feature>
<evidence type="ECO:0000256" key="5">
    <source>
        <dbReference type="ARBA" id="ARBA00022741"/>
    </source>
</evidence>
<evidence type="ECO:0000256" key="18">
    <source>
        <dbReference type="PIRSR" id="PIRSR002583-1"/>
    </source>
</evidence>
<evidence type="ECO:0000313" key="20">
    <source>
        <dbReference type="Proteomes" id="UP000005203"/>
    </source>
</evidence>
<dbReference type="KEGG" id="ame:550968"/>
<dbReference type="FunFam" id="3.30.565.10:FF:000021">
    <property type="entry name" value="Heat shock protein 75 kDa, mitochondrial"/>
    <property type="match status" value="1"/>
</dbReference>
<dbReference type="EnsemblMetazoa" id="XM_623363">
    <property type="protein sequence ID" value="XP_623366"/>
    <property type="gene ID" value="LOC550968"/>
</dbReference>
<feature type="binding site" evidence="18">
    <location>
        <position position="247"/>
    </location>
    <ligand>
        <name>ATP</name>
        <dbReference type="ChEBI" id="CHEBI:30616"/>
    </ligand>
</feature>
<evidence type="ECO:0000313" key="19">
    <source>
        <dbReference type="EnsemblMetazoa" id="XP_623366"/>
    </source>
</evidence>
<feature type="binding site" evidence="18">
    <location>
        <position position="157"/>
    </location>
    <ligand>
        <name>ATP</name>
        <dbReference type="ChEBI" id="CHEBI:30616"/>
    </ligand>
</feature>
<dbReference type="InterPro" id="IPR019805">
    <property type="entry name" value="Heat_shock_protein_90_CS"/>
</dbReference>
<keyword evidence="20" id="KW-1185">Reference proteome</keyword>
<evidence type="ECO:0000256" key="14">
    <source>
        <dbReference type="ARBA" id="ARBA00066161"/>
    </source>
</evidence>
<keyword evidence="11" id="KW-0472">Membrane</keyword>
<keyword evidence="12" id="KW-0143">Chaperone</keyword>
<dbReference type="InterPro" id="IPR020575">
    <property type="entry name" value="Hsp90_N"/>
</dbReference>
<dbReference type="GeneID" id="550968"/>
<evidence type="ECO:0000256" key="1">
    <source>
        <dbReference type="ARBA" id="ARBA00004273"/>
    </source>
</evidence>
<feature type="binding site" evidence="18">
    <location>
        <position position="152"/>
    </location>
    <ligand>
        <name>ATP</name>
        <dbReference type="ChEBI" id="CHEBI:30616"/>
    </ligand>
</feature>
<dbReference type="CTD" id="10131"/>
<dbReference type="FunFam" id="3.40.50.11260:FF:000004">
    <property type="entry name" value="Heat shock protein 75 mitochondrial"/>
    <property type="match status" value="1"/>
</dbReference>
<evidence type="ECO:0000256" key="3">
    <source>
        <dbReference type="ARBA" id="ARBA00008239"/>
    </source>
</evidence>
<evidence type="ECO:0000256" key="15">
    <source>
        <dbReference type="ARBA" id="ARBA00073018"/>
    </source>
</evidence>
<feature type="binding site" evidence="18">
    <location>
        <position position="108"/>
    </location>
    <ligand>
        <name>ATP</name>
        <dbReference type="ChEBI" id="CHEBI:30616"/>
    </ligand>
</feature>
<keyword evidence="6" id="KW-0999">Mitochondrion inner membrane</keyword>
<dbReference type="PRINTS" id="PR00775">
    <property type="entry name" value="HEATSHOCK90"/>
</dbReference>
<dbReference type="GO" id="GO:0005524">
    <property type="term" value="F:ATP binding"/>
    <property type="evidence" value="ECO:0007669"/>
    <property type="project" value="UniProtKB-KW"/>
</dbReference>
<dbReference type="SUPFAM" id="SSF55874">
    <property type="entry name" value="ATPase domain of HSP90 chaperone/DNA topoisomerase II/histidine kinase"/>
    <property type="match status" value="1"/>
</dbReference>
<keyword evidence="5 18" id="KW-0547">Nucleotide-binding</keyword>
<dbReference type="Pfam" id="PF13589">
    <property type="entry name" value="HATPase_c_3"/>
    <property type="match status" value="1"/>
</dbReference>
<name>A0A7M7RA97_APIME</name>
<dbReference type="NCBIfam" id="NF003555">
    <property type="entry name" value="PRK05218.1"/>
    <property type="match status" value="1"/>
</dbReference>
<dbReference type="SUPFAM" id="SSF110942">
    <property type="entry name" value="HSP90 C-terminal domain"/>
    <property type="match status" value="1"/>
</dbReference>
<dbReference type="FunFam" id="3.30.230.80:FF:000004">
    <property type="entry name" value="Heat shock protein 75 kDa"/>
    <property type="match status" value="1"/>
</dbReference>
<dbReference type="HAMAP" id="MF_00505">
    <property type="entry name" value="HSP90"/>
    <property type="match status" value="1"/>
</dbReference>
<accession>A0A7M7RA97</accession>
<reference evidence="19" key="1">
    <citation type="submission" date="2021-01" db="UniProtKB">
        <authorList>
            <consortium name="EnsemblMetazoa"/>
        </authorList>
    </citation>
    <scope>IDENTIFICATION</scope>
    <source>
        <strain evidence="19">DH4</strain>
    </source>
</reference>
<dbReference type="Pfam" id="PF00183">
    <property type="entry name" value="HSP90"/>
    <property type="match status" value="1"/>
</dbReference>
<evidence type="ECO:0000256" key="12">
    <source>
        <dbReference type="ARBA" id="ARBA00023186"/>
    </source>
</evidence>
<keyword evidence="9" id="KW-0007">Acetylation</keyword>
<dbReference type="PANTHER" id="PTHR11528">
    <property type="entry name" value="HEAT SHOCK PROTEIN 90 FAMILY MEMBER"/>
    <property type="match status" value="1"/>
</dbReference>
<dbReference type="Gene3D" id="1.20.120.790">
    <property type="entry name" value="Heat shock protein 90, C-terminal domain"/>
    <property type="match status" value="1"/>
</dbReference>